<gene>
    <name evidence="2" type="ORF">BN8_00428</name>
</gene>
<dbReference type="STRING" id="1185876.BN8_00428"/>
<evidence type="ECO:0000313" key="3">
    <source>
        <dbReference type="Proteomes" id="UP000009309"/>
    </source>
</evidence>
<comment type="caution">
    <text evidence="2">The sequence shown here is derived from an EMBL/GenBank/DDBJ whole genome shotgun (WGS) entry which is preliminary data.</text>
</comment>
<proteinExistence type="predicted"/>
<dbReference type="RefSeq" id="WP_009280086.1">
    <property type="nucleotide sequence ID" value="NZ_CAIT01000004.1"/>
</dbReference>
<accession>I2GC76</accession>
<keyword evidence="3" id="KW-1185">Reference proteome</keyword>
<feature type="signal peptide" evidence="1">
    <location>
        <begin position="1"/>
        <end position="17"/>
    </location>
</feature>
<organism evidence="2 3">
    <name type="scientific">Fibrisoma limi BUZ 3</name>
    <dbReference type="NCBI Taxonomy" id="1185876"/>
    <lineage>
        <taxon>Bacteria</taxon>
        <taxon>Pseudomonadati</taxon>
        <taxon>Bacteroidota</taxon>
        <taxon>Cytophagia</taxon>
        <taxon>Cytophagales</taxon>
        <taxon>Spirosomataceae</taxon>
        <taxon>Fibrisoma</taxon>
    </lineage>
</organism>
<name>I2GC76_9BACT</name>
<feature type="chain" id="PRO_5003659365" description="Outer membrane protein beta-barrel domain-containing protein" evidence="1">
    <location>
        <begin position="18"/>
        <end position="196"/>
    </location>
</feature>
<evidence type="ECO:0000256" key="1">
    <source>
        <dbReference type="SAM" id="SignalP"/>
    </source>
</evidence>
<evidence type="ECO:0000313" key="2">
    <source>
        <dbReference type="EMBL" id="CCH51500.1"/>
    </source>
</evidence>
<reference evidence="2 3" key="1">
    <citation type="journal article" date="2012" name="J. Bacteriol.">
        <title>Genome Sequence of the Filamentous Bacterium Fibrisoma limi BUZ 3T.</title>
        <authorList>
            <person name="Filippini M."/>
            <person name="Qi W."/>
            <person name="Jaenicke S."/>
            <person name="Goesmann A."/>
            <person name="Smits T.H."/>
            <person name="Bagheri H.C."/>
        </authorList>
    </citation>
    <scope>NUCLEOTIDE SEQUENCE [LARGE SCALE GENOMIC DNA]</scope>
    <source>
        <strain evidence="3">BUZ 3T</strain>
    </source>
</reference>
<dbReference type="AlphaFoldDB" id="I2GC76"/>
<evidence type="ECO:0008006" key="4">
    <source>
        <dbReference type="Google" id="ProtNLM"/>
    </source>
</evidence>
<dbReference type="eggNOG" id="ENOG50349HC">
    <property type="taxonomic scope" value="Bacteria"/>
</dbReference>
<protein>
    <recommendedName>
        <fullName evidence="4">Outer membrane protein beta-barrel domain-containing protein</fullName>
    </recommendedName>
</protein>
<dbReference type="OrthoDB" id="952869at2"/>
<keyword evidence="1" id="KW-0732">Signal</keyword>
<dbReference type="EMBL" id="CAIT01000004">
    <property type="protein sequence ID" value="CCH51500.1"/>
    <property type="molecule type" value="Genomic_DNA"/>
</dbReference>
<sequence>MKNVLYLCLLLPCCVNAQSSGQQEPIRPAFSQSFDRGNWQFTARGGYLRGILFRNRINTQLNAGYFVANKLLLGVAGLYTREWLGKAGYQTFSAGPMVHWQITRTRVSPFVELTYQFERRTLNSPGIARREPGLQRSALFMPGLSIGLSPTLRAELSYGFQYNVRTLSDGFSSRRYIGYYAHPQLGLSYIVARKRG</sequence>
<dbReference type="Proteomes" id="UP000009309">
    <property type="component" value="Unassembled WGS sequence"/>
</dbReference>